<proteinExistence type="predicted"/>
<dbReference type="Proteomes" id="UP000785679">
    <property type="component" value="Unassembled WGS sequence"/>
</dbReference>
<name>A0A8J8NEG5_HALGN</name>
<accession>A0A8J8NEG5</accession>
<comment type="caution">
    <text evidence="1">The sequence shown here is derived from an EMBL/GenBank/DDBJ whole genome shotgun (WGS) entry which is preliminary data.</text>
</comment>
<organism evidence="1 2">
    <name type="scientific">Halteria grandinella</name>
    <dbReference type="NCBI Taxonomy" id="5974"/>
    <lineage>
        <taxon>Eukaryota</taxon>
        <taxon>Sar</taxon>
        <taxon>Alveolata</taxon>
        <taxon>Ciliophora</taxon>
        <taxon>Intramacronucleata</taxon>
        <taxon>Spirotrichea</taxon>
        <taxon>Stichotrichia</taxon>
        <taxon>Sporadotrichida</taxon>
        <taxon>Halteriidae</taxon>
        <taxon>Halteria</taxon>
    </lineage>
</organism>
<reference evidence="1" key="1">
    <citation type="submission" date="2019-06" db="EMBL/GenBank/DDBJ databases">
        <authorList>
            <person name="Zheng W."/>
        </authorList>
    </citation>
    <scope>NUCLEOTIDE SEQUENCE</scope>
    <source>
        <strain evidence="1">QDHG01</strain>
    </source>
</reference>
<evidence type="ECO:0000313" key="2">
    <source>
        <dbReference type="Proteomes" id="UP000785679"/>
    </source>
</evidence>
<dbReference type="EMBL" id="RRYP01018203">
    <property type="protein sequence ID" value="TNV73732.1"/>
    <property type="molecule type" value="Genomic_DNA"/>
</dbReference>
<sequence length="74" mass="8648">MTASSSWCFEHTFAQGRNYFFLGTIYYSYNNDLDKNFEFYLHQNSCKVAKIPRTRRSISGSKSRLVGWAQLNHG</sequence>
<dbReference type="AlphaFoldDB" id="A0A8J8NEG5"/>
<protein>
    <submittedName>
        <fullName evidence="1">Uncharacterized protein</fullName>
    </submittedName>
</protein>
<gene>
    <name evidence="1" type="ORF">FGO68_gene946</name>
</gene>
<evidence type="ECO:0000313" key="1">
    <source>
        <dbReference type="EMBL" id="TNV73732.1"/>
    </source>
</evidence>
<keyword evidence="2" id="KW-1185">Reference proteome</keyword>